<keyword evidence="1" id="KW-0812">Transmembrane</keyword>
<evidence type="ECO:0000313" key="2">
    <source>
        <dbReference type="EnsemblPlants" id="PGSC0003DMT400018720"/>
    </source>
</evidence>
<dbReference type="Gramene" id="PGSC0003DMT400018720">
    <property type="protein sequence ID" value="PGSC0003DMT400018720"/>
    <property type="gene ID" value="PGSC0003DMG400007253"/>
</dbReference>
<proteinExistence type="predicted"/>
<reference evidence="2" key="2">
    <citation type="submission" date="2015-06" db="UniProtKB">
        <authorList>
            <consortium name="EnsemblPlants"/>
        </authorList>
    </citation>
    <scope>IDENTIFICATION</scope>
    <source>
        <strain evidence="2">DM1-3 516 R44</strain>
    </source>
</reference>
<name>M1AB21_SOLTU</name>
<dbReference type="EnsemblPlants" id="PGSC0003DMT400018720">
    <property type="protein sequence ID" value="PGSC0003DMT400018720"/>
    <property type="gene ID" value="PGSC0003DMG400007253"/>
</dbReference>
<accession>M1AB21</accession>
<reference evidence="3" key="1">
    <citation type="journal article" date="2011" name="Nature">
        <title>Genome sequence and analysis of the tuber crop potato.</title>
        <authorList>
            <consortium name="The Potato Genome Sequencing Consortium"/>
        </authorList>
    </citation>
    <scope>NUCLEOTIDE SEQUENCE [LARGE SCALE GENOMIC DNA]</scope>
    <source>
        <strain evidence="3">cv. DM1-3 516 R44</strain>
    </source>
</reference>
<dbReference type="HOGENOM" id="CLU_1672345_0_0_1"/>
<dbReference type="AlphaFoldDB" id="M1AB21"/>
<feature type="transmembrane region" description="Helical" evidence="1">
    <location>
        <begin position="57"/>
        <end position="81"/>
    </location>
</feature>
<sequence length="158" mass="18208">MSHSTGYTGKFRLEDLILISLTNLLYRMKDCVVTLKSMSRLVLLIRRISLKSKKRRLIWIIVASSVISVIGTASVIVFVLMRCRGKTINAEEEWSPEVAPQRISYYELQRATQGFDVNNLLGSGWFCLQRDISRWDDCSCQSFQCADGRHISNLRQRM</sequence>
<evidence type="ECO:0000313" key="3">
    <source>
        <dbReference type="Proteomes" id="UP000011115"/>
    </source>
</evidence>
<dbReference type="PaxDb" id="4113-PGSC0003DMT400018720"/>
<organism evidence="2 3">
    <name type="scientific">Solanum tuberosum</name>
    <name type="common">Potato</name>
    <dbReference type="NCBI Taxonomy" id="4113"/>
    <lineage>
        <taxon>Eukaryota</taxon>
        <taxon>Viridiplantae</taxon>
        <taxon>Streptophyta</taxon>
        <taxon>Embryophyta</taxon>
        <taxon>Tracheophyta</taxon>
        <taxon>Spermatophyta</taxon>
        <taxon>Magnoliopsida</taxon>
        <taxon>eudicotyledons</taxon>
        <taxon>Gunneridae</taxon>
        <taxon>Pentapetalae</taxon>
        <taxon>asterids</taxon>
        <taxon>lamiids</taxon>
        <taxon>Solanales</taxon>
        <taxon>Solanaceae</taxon>
        <taxon>Solanoideae</taxon>
        <taxon>Solaneae</taxon>
        <taxon>Solanum</taxon>
    </lineage>
</organism>
<keyword evidence="1" id="KW-0472">Membrane</keyword>
<keyword evidence="1" id="KW-1133">Transmembrane helix</keyword>
<dbReference type="Proteomes" id="UP000011115">
    <property type="component" value="Unassembled WGS sequence"/>
</dbReference>
<protein>
    <submittedName>
        <fullName evidence="2">Serine-threonine protein kinase, plant-type</fullName>
    </submittedName>
</protein>
<keyword evidence="3" id="KW-1185">Reference proteome</keyword>
<dbReference type="InParanoid" id="M1AB21"/>
<evidence type="ECO:0000256" key="1">
    <source>
        <dbReference type="SAM" id="Phobius"/>
    </source>
</evidence>